<accession>A0A0K2UA12</accession>
<sequence>MISYEAEWLCRFSNKTLEHILGALYDSLQTTNRVPQQKVHESPRKQQKVNIVIYYFDQKG</sequence>
<proteinExistence type="predicted"/>
<evidence type="ECO:0000313" key="1">
    <source>
        <dbReference type="EMBL" id="CDW34536.1"/>
    </source>
</evidence>
<dbReference type="EMBL" id="HACA01017175">
    <property type="protein sequence ID" value="CDW34536.1"/>
    <property type="molecule type" value="Transcribed_RNA"/>
</dbReference>
<reference evidence="1" key="1">
    <citation type="submission" date="2014-05" db="EMBL/GenBank/DDBJ databases">
        <authorList>
            <person name="Chronopoulou M."/>
        </authorList>
    </citation>
    <scope>NUCLEOTIDE SEQUENCE</scope>
    <source>
        <tissue evidence="1">Whole organism</tissue>
    </source>
</reference>
<protein>
    <submittedName>
        <fullName evidence="1">Uncharacterized protein</fullName>
    </submittedName>
</protein>
<dbReference type="AlphaFoldDB" id="A0A0K2UA12"/>
<name>A0A0K2UA12_LEPSM</name>
<organism evidence="1">
    <name type="scientific">Lepeophtheirus salmonis</name>
    <name type="common">Salmon louse</name>
    <name type="synonym">Caligus salmonis</name>
    <dbReference type="NCBI Taxonomy" id="72036"/>
    <lineage>
        <taxon>Eukaryota</taxon>
        <taxon>Metazoa</taxon>
        <taxon>Ecdysozoa</taxon>
        <taxon>Arthropoda</taxon>
        <taxon>Crustacea</taxon>
        <taxon>Multicrustacea</taxon>
        <taxon>Hexanauplia</taxon>
        <taxon>Copepoda</taxon>
        <taxon>Siphonostomatoida</taxon>
        <taxon>Caligidae</taxon>
        <taxon>Lepeophtheirus</taxon>
    </lineage>
</organism>